<evidence type="ECO:0000256" key="5">
    <source>
        <dbReference type="ARBA" id="ARBA00023125"/>
    </source>
</evidence>
<dbReference type="GO" id="GO:0003700">
    <property type="term" value="F:DNA-binding transcription factor activity"/>
    <property type="evidence" value="ECO:0007669"/>
    <property type="project" value="UniProtKB-UniRule"/>
</dbReference>
<protein>
    <recommendedName>
        <fullName evidence="1 7">Transcriptional regulator MraZ</fullName>
    </recommendedName>
</protein>
<dbReference type="GO" id="GO:0000976">
    <property type="term" value="F:transcription cis-regulatory region binding"/>
    <property type="evidence" value="ECO:0007669"/>
    <property type="project" value="TreeGrafter"/>
</dbReference>
<dbReference type="FunFam" id="3.40.1550.20:FF:000002">
    <property type="entry name" value="Transcriptional regulator MraZ"/>
    <property type="match status" value="1"/>
</dbReference>
<dbReference type="InterPro" id="IPR035644">
    <property type="entry name" value="MraZ_C"/>
</dbReference>
<dbReference type="CDD" id="cd16321">
    <property type="entry name" value="MraZ_C"/>
    <property type="match status" value="1"/>
</dbReference>
<keyword evidence="3" id="KW-0677">Repeat</keyword>
<evidence type="ECO:0000313" key="10">
    <source>
        <dbReference type="Proteomes" id="UP000461585"/>
    </source>
</evidence>
<name>A0A7X5KKU3_9FIRM</name>
<dbReference type="InterPro" id="IPR037914">
    <property type="entry name" value="SpoVT-AbrB_sf"/>
</dbReference>
<feature type="domain" description="SpoVT-AbrB" evidence="8">
    <location>
        <begin position="76"/>
        <end position="119"/>
    </location>
</feature>
<evidence type="ECO:0000256" key="2">
    <source>
        <dbReference type="ARBA" id="ARBA00022490"/>
    </source>
</evidence>
<dbReference type="InterPro" id="IPR003444">
    <property type="entry name" value="MraZ"/>
</dbReference>
<dbReference type="GO" id="GO:0009295">
    <property type="term" value="C:nucleoid"/>
    <property type="evidence" value="ECO:0007669"/>
    <property type="project" value="UniProtKB-SubCell"/>
</dbReference>
<dbReference type="AlphaFoldDB" id="A0A7X5KKU3"/>
<comment type="similarity">
    <text evidence="7">Belongs to the MraZ family.</text>
</comment>
<proteinExistence type="inferred from homology"/>
<keyword evidence="5 7" id="KW-0238">DNA-binding</keyword>
<dbReference type="PROSITE" id="PS51740">
    <property type="entry name" value="SPOVT_ABRB"/>
    <property type="match status" value="2"/>
</dbReference>
<feature type="domain" description="SpoVT-AbrB" evidence="8">
    <location>
        <begin position="5"/>
        <end position="47"/>
    </location>
</feature>
<dbReference type="RefSeq" id="WP_162368865.1">
    <property type="nucleotide sequence ID" value="NZ_JAAEEH010000001.1"/>
</dbReference>
<evidence type="ECO:0000256" key="3">
    <source>
        <dbReference type="ARBA" id="ARBA00022737"/>
    </source>
</evidence>
<dbReference type="NCBIfam" id="TIGR00242">
    <property type="entry name" value="division/cell wall cluster transcriptional repressor MraZ"/>
    <property type="match status" value="1"/>
</dbReference>
<keyword evidence="2 7" id="KW-0963">Cytoplasm</keyword>
<dbReference type="InterPro" id="IPR020603">
    <property type="entry name" value="MraZ_dom"/>
</dbReference>
<keyword evidence="10" id="KW-1185">Reference proteome</keyword>
<dbReference type="HAMAP" id="MF_01008">
    <property type="entry name" value="MraZ"/>
    <property type="match status" value="1"/>
</dbReference>
<dbReference type="EMBL" id="JAAEEH010000001">
    <property type="protein sequence ID" value="NDL66136.1"/>
    <property type="molecule type" value="Genomic_DNA"/>
</dbReference>
<evidence type="ECO:0000256" key="4">
    <source>
        <dbReference type="ARBA" id="ARBA00023015"/>
    </source>
</evidence>
<gene>
    <name evidence="7 9" type="primary">mraZ</name>
    <name evidence="9" type="ORF">GXN74_00050</name>
</gene>
<dbReference type="GO" id="GO:0005737">
    <property type="term" value="C:cytoplasm"/>
    <property type="evidence" value="ECO:0007669"/>
    <property type="project" value="UniProtKB-UniRule"/>
</dbReference>
<dbReference type="Proteomes" id="UP000461585">
    <property type="component" value="Unassembled WGS sequence"/>
</dbReference>
<reference evidence="9 10" key="1">
    <citation type="submission" date="2020-01" db="EMBL/GenBank/DDBJ databases">
        <title>Anaeroalcalibacter tamaniensis gen. nov., sp. nov., moderately halophilic strictly anaerobic fermenter bacterium from mud volcano of Taman peninsula.</title>
        <authorList>
            <person name="Frolova A."/>
            <person name="Merkel A.Y."/>
            <person name="Slobodkin A.I."/>
        </authorList>
    </citation>
    <scope>NUCLEOTIDE SEQUENCE [LARGE SCALE GENOMIC DNA]</scope>
    <source>
        <strain evidence="9 10">F-3ap</strain>
    </source>
</reference>
<dbReference type="GO" id="GO:2000143">
    <property type="term" value="P:negative regulation of DNA-templated transcription initiation"/>
    <property type="evidence" value="ECO:0007669"/>
    <property type="project" value="TreeGrafter"/>
</dbReference>
<evidence type="ECO:0000256" key="7">
    <source>
        <dbReference type="HAMAP-Rule" id="MF_01008"/>
    </source>
</evidence>
<sequence>MFIGEYNHNLDEKNRVTMPVKFREELGDVFYMTKGFDNCLFVYSAQEWERFSTRLQNNQLKSRDARKLQRFFIASANECGLDKQGRILVSTPLKEYAEIQKELVIVGVANRIEVWSKENWDAYNNDDETDISALAEEMDSLDL</sequence>
<evidence type="ECO:0000313" key="9">
    <source>
        <dbReference type="EMBL" id="NDL66136.1"/>
    </source>
</evidence>
<evidence type="ECO:0000256" key="1">
    <source>
        <dbReference type="ARBA" id="ARBA00013860"/>
    </source>
</evidence>
<dbReference type="CDD" id="cd16320">
    <property type="entry name" value="MraZ_N"/>
    <property type="match status" value="1"/>
</dbReference>
<organism evidence="9 10">
    <name type="scientific">Anaerotalea alkaliphila</name>
    <dbReference type="NCBI Taxonomy" id="2662126"/>
    <lineage>
        <taxon>Bacteria</taxon>
        <taxon>Bacillati</taxon>
        <taxon>Bacillota</taxon>
        <taxon>Clostridia</taxon>
        <taxon>Eubacteriales</taxon>
        <taxon>Anaerotalea</taxon>
    </lineage>
</organism>
<evidence type="ECO:0000256" key="6">
    <source>
        <dbReference type="ARBA" id="ARBA00023163"/>
    </source>
</evidence>
<accession>A0A7X5KKU3</accession>
<comment type="subunit">
    <text evidence="7">Forms oligomers.</text>
</comment>
<evidence type="ECO:0000259" key="8">
    <source>
        <dbReference type="PROSITE" id="PS51740"/>
    </source>
</evidence>
<dbReference type="InterPro" id="IPR007159">
    <property type="entry name" value="SpoVT-AbrB_dom"/>
</dbReference>
<dbReference type="PANTHER" id="PTHR34701">
    <property type="entry name" value="TRANSCRIPTIONAL REGULATOR MRAZ"/>
    <property type="match status" value="1"/>
</dbReference>
<dbReference type="InterPro" id="IPR035642">
    <property type="entry name" value="MraZ_N"/>
</dbReference>
<dbReference type="Pfam" id="PF02381">
    <property type="entry name" value="MraZ"/>
    <property type="match status" value="2"/>
</dbReference>
<dbReference type="Gene3D" id="3.40.1550.20">
    <property type="entry name" value="Transcriptional regulator MraZ domain"/>
    <property type="match status" value="1"/>
</dbReference>
<dbReference type="SUPFAM" id="SSF89447">
    <property type="entry name" value="AbrB/MazE/MraZ-like"/>
    <property type="match status" value="1"/>
</dbReference>
<keyword evidence="4 7" id="KW-0805">Transcription regulation</keyword>
<keyword evidence="6 7" id="KW-0804">Transcription</keyword>
<dbReference type="PANTHER" id="PTHR34701:SF1">
    <property type="entry name" value="TRANSCRIPTIONAL REGULATOR MRAZ"/>
    <property type="match status" value="1"/>
</dbReference>
<comment type="caution">
    <text evidence="9">The sequence shown here is derived from an EMBL/GenBank/DDBJ whole genome shotgun (WGS) entry which is preliminary data.</text>
</comment>
<comment type="subcellular location">
    <subcellularLocation>
        <location evidence="7">Cytoplasm</location>
        <location evidence="7">Nucleoid</location>
    </subcellularLocation>
</comment>
<dbReference type="InterPro" id="IPR038619">
    <property type="entry name" value="MraZ_sf"/>
</dbReference>